<proteinExistence type="predicted"/>
<evidence type="ECO:0000313" key="1">
    <source>
        <dbReference type="EMBL" id="MFL9836993.1"/>
    </source>
</evidence>
<dbReference type="RefSeq" id="WP_408074018.1">
    <property type="nucleotide sequence ID" value="NZ_JBELQB010000004.1"/>
</dbReference>
<accession>A0ABW8YAF0</accession>
<comment type="caution">
    <text evidence="1">The sequence shown here is derived from an EMBL/GenBank/DDBJ whole genome shotgun (WGS) entry which is preliminary data.</text>
</comment>
<evidence type="ECO:0000313" key="2">
    <source>
        <dbReference type="Proteomes" id="UP001629059"/>
    </source>
</evidence>
<dbReference type="Proteomes" id="UP001629059">
    <property type="component" value="Unassembled WGS sequence"/>
</dbReference>
<name>A0ABW8YAF0_9FLAO</name>
<gene>
    <name evidence="1" type="ORF">ABS768_05745</name>
</gene>
<sequence length="95" mass="11028">MDKFSDFFVGNSNRNLFLNYTLSSSCPTLEYNSFIFDQGLHRQKWGGFLWMNKQGVKNYFYDVTISSKGGMITQNLGTNDYFGKQRIEGTKKIKL</sequence>
<dbReference type="EMBL" id="JBELQB010000004">
    <property type="protein sequence ID" value="MFL9836993.1"/>
    <property type="molecule type" value="Genomic_DNA"/>
</dbReference>
<protein>
    <submittedName>
        <fullName evidence="1">Uncharacterized protein</fullName>
    </submittedName>
</protein>
<dbReference type="PROSITE" id="PS51257">
    <property type="entry name" value="PROKAR_LIPOPROTEIN"/>
    <property type="match status" value="1"/>
</dbReference>
<reference evidence="1 2" key="1">
    <citation type="submission" date="2024-06" db="EMBL/GenBank/DDBJ databases">
        <authorList>
            <person name="Kaempfer P."/>
            <person name="Viver T."/>
        </authorList>
    </citation>
    <scope>NUCLEOTIDE SEQUENCE [LARGE SCALE GENOMIC DNA]</scope>
    <source>
        <strain evidence="1 2">ST-75</strain>
    </source>
</reference>
<keyword evidence="2" id="KW-1185">Reference proteome</keyword>
<organism evidence="1 2">
    <name type="scientific">Flavobacterium rhizophilum</name>
    <dbReference type="NCBI Taxonomy" id="3163296"/>
    <lineage>
        <taxon>Bacteria</taxon>
        <taxon>Pseudomonadati</taxon>
        <taxon>Bacteroidota</taxon>
        <taxon>Flavobacteriia</taxon>
        <taxon>Flavobacteriales</taxon>
        <taxon>Flavobacteriaceae</taxon>
        <taxon>Flavobacterium</taxon>
    </lineage>
</organism>